<feature type="transmembrane region" description="Helical" evidence="1">
    <location>
        <begin position="60"/>
        <end position="79"/>
    </location>
</feature>
<dbReference type="PANTHER" id="PTHR22550">
    <property type="entry name" value="SPORE GERMINATION PROTEIN"/>
    <property type="match status" value="1"/>
</dbReference>
<proteinExistence type="predicted"/>
<keyword evidence="1" id="KW-0812">Transmembrane</keyword>
<evidence type="ECO:0000313" key="4">
    <source>
        <dbReference type="Proteomes" id="UP001371305"/>
    </source>
</evidence>
<sequence>MGDFHFLRPWWLVALVPLAIIVWALRRASDAATPWRGIVADHLLPYLVQGTAVKRRLGPWWMVVGSALLAVIILAGPAWKREPSPFADDVAALAIVIRISPSMQTEDIAPNRLARSVQKVHDLLGRRGGSKAALIAYAGSAHLVMPPTVDVEIIDSFAGSLDPKIMPEEGDAAGEALKLADQTLATVGGGSILWITDEVSPDEVAAVSLWRSKTHTPIRVLAPVSDEAALKDLRSHTESGSSELIQLTPDDSDIDRLERASRFSAAAPMEGGDRWQDSGYWLTPVLVLLVLAFFRKGWMQSLAARS</sequence>
<dbReference type="RefSeq" id="WP_341403265.1">
    <property type="nucleotide sequence ID" value="NZ_JBBUKT010000001.1"/>
</dbReference>
<keyword evidence="1" id="KW-0472">Membrane</keyword>
<evidence type="ECO:0000259" key="2">
    <source>
        <dbReference type="Pfam" id="PF13519"/>
    </source>
</evidence>
<reference evidence="3 4" key="1">
    <citation type="submission" date="2024-04" db="EMBL/GenBank/DDBJ databases">
        <title>Luteolibacter sp. isolated from soil.</title>
        <authorList>
            <person name="An J."/>
        </authorList>
    </citation>
    <scope>NUCLEOTIDE SEQUENCE [LARGE SCALE GENOMIC DNA]</scope>
    <source>
        <strain evidence="3 4">Y139</strain>
    </source>
</reference>
<dbReference type="Gene3D" id="3.40.50.410">
    <property type="entry name" value="von Willebrand factor, type A domain"/>
    <property type="match status" value="1"/>
</dbReference>
<accession>A0ABU9ANV6</accession>
<name>A0ABU9ANV6_9BACT</name>
<organism evidence="3 4">
    <name type="scientific">Luteolibacter soli</name>
    <dbReference type="NCBI Taxonomy" id="3135280"/>
    <lineage>
        <taxon>Bacteria</taxon>
        <taxon>Pseudomonadati</taxon>
        <taxon>Verrucomicrobiota</taxon>
        <taxon>Verrucomicrobiia</taxon>
        <taxon>Verrucomicrobiales</taxon>
        <taxon>Verrucomicrobiaceae</taxon>
        <taxon>Luteolibacter</taxon>
    </lineage>
</organism>
<dbReference type="InterPro" id="IPR002035">
    <property type="entry name" value="VWF_A"/>
</dbReference>
<evidence type="ECO:0000313" key="3">
    <source>
        <dbReference type="EMBL" id="MEK7949203.1"/>
    </source>
</evidence>
<dbReference type="Proteomes" id="UP001371305">
    <property type="component" value="Unassembled WGS sequence"/>
</dbReference>
<dbReference type="SUPFAM" id="SSF53300">
    <property type="entry name" value="vWA-like"/>
    <property type="match status" value="1"/>
</dbReference>
<gene>
    <name evidence="3" type="ORF">WKV53_01775</name>
</gene>
<keyword evidence="1" id="KW-1133">Transmembrane helix</keyword>
<evidence type="ECO:0000256" key="1">
    <source>
        <dbReference type="SAM" id="Phobius"/>
    </source>
</evidence>
<dbReference type="InterPro" id="IPR036465">
    <property type="entry name" value="vWFA_dom_sf"/>
</dbReference>
<keyword evidence="4" id="KW-1185">Reference proteome</keyword>
<comment type="caution">
    <text evidence="3">The sequence shown here is derived from an EMBL/GenBank/DDBJ whole genome shotgun (WGS) entry which is preliminary data.</text>
</comment>
<protein>
    <submittedName>
        <fullName evidence="3">VWA domain-containing protein</fullName>
    </submittedName>
</protein>
<dbReference type="PANTHER" id="PTHR22550:SF14">
    <property type="entry name" value="VWFA DOMAIN-CONTAINING PROTEIN"/>
    <property type="match status" value="1"/>
</dbReference>
<dbReference type="InterPro" id="IPR050768">
    <property type="entry name" value="UPF0353/GerABKA_families"/>
</dbReference>
<feature type="transmembrane region" description="Helical" evidence="1">
    <location>
        <begin position="6"/>
        <end position="25"/>
    </location>
</feature>
<feature type="domain" description="VWFA" evidence="2">
    <location>
        <begin position="94"/>
        <end position="198"/>
    </location>
</feature>
<dbReference type="EMBL" id="JBBUKT010000001">
    <property type="protein sequence ID" value="MEK7949203.1"/>
    <property type="molecule type" value="Genomic_DNA"/>
</dbReference>
<dbReference type="Pfam" id="PF13519">
    <property type="entry name" value="VWA_2"/>
    <property type="match status" value="1"/>
</dbReference>